<dbReference type="Gene3D" id="3.40.50.2000">
    <property type="entry name" value="Glycogen Phosphorylase B"/>
    <property type="match status" value="2"/>
</dbReference>
<name>A0A7S1S753_ALECA</name>
<keyword evidence="1" id="KW-0808">Transferase</keyword>
<dbReference type="InterPro" id="IPR050426">
    <property type="entry name" value="Glycosyltransferase_28"/>
</dbReference>
<accession>A0A7S1S753</accession>
<proteinExistence type="predicted"/>
<dbReference type="SUPFAM" id="SSF53756">
    <property type="entry name" value="UDP-Glycosyltransferase/glycogen phosphorylase"/>
    <property type="match status" value="1"/>
</dbReference>
<reference evidence="2" key="1">
    <citation type="submission" date="2021-01" db="EMBL/GenBank/DDBJ databases">
        <authorList>
            <person name="Corre E."/>
            <person name="Pelletier E."/>
            <person name="Niang G."/>
            <person name="Scheremetjew M."/>
            <person name="Finn R."/>
            <person name="Kale V."/>
            <person name="Holt S."/>
            <person name="Cochrane G."/>
            <person name="Meng A."/>
            <person name="Brown T."/>
            <person name="Cohen L."/>
        </authorList>
    </citation>
    <scope>NUCLEOTIDE SEQUENCE</scope>
    <source>
        <strain evidence="2">OF101</strain>
    </source>
</reference>
<protein>
    <recommendedName>
        <fullName evidence="3">UDP-glycosyltransferases domain-containing protein</fullName>
    </recommendedName>
</protein>
<sequence>MEAQGKRVVFLNFAATGHINPTLPLVAEFTARGWHATYLVEDTMRSVVEAAGARWMPFRNPDDDFTGIPKKLTESGVAKYVPEGTPREEYMDVPSCMVYIVELLLPALIEDLLNLKPRPSLIVYDPFLGCGPVLSRVLGVPAVTVLTMPGPGVLSKPDEVVDMWEAKPWVEGPRQEVLAKYGVDVLKNGMQMEFYSSTLNLVTTINEFFTPPCAGRQQERFGFFPFRCVGVLANPKVKRIQNAHVAEDDTEPLDFGELDSAIKSGRSLVYISLGTVASSEHFWERAFGHFGKRNGLEECTGKVLTQHVFRCCIEGLGDESENAPLVVLSLGPQEDVLEGLPPTPSNFRLRKAVPQLEVLRRCSAFITHCGANSMHEALSLSAPMVAVPIFGDQPSNADRLRDEGVAIAFHQPMESVTSTSIRAAVDQLTRVGAEENTFKAAARKLAKKLEASKSISTAVDALTEVCLPDRHVAAAGA</sequence>
<evidence type="ECO:0008006" key="3">
    <source>
        <dbReference type="Google" id="ProtNLM"/>
    </source>
</evidence>
<organism evidence="2">
    <name type="scientific">Alexandrium catenella</name>
    <name type="common">Red tide dinoflagellate</name>
    <name type="synonym">Gonyaulax catenella</name>
    <dbReference type="NCBI Taxonomy" id="2925"/>
    <lineage>
        <taxon>Eukaryota</taxon>
        <taxon>Sar</taxon>
        <taxon>Alveolata</taxon>
        <taxon>Dinophyceae</taxon>
        <taxon>Gonyaulacales</taxon>
        <taxon>Pyrocystaceae</taxon>
        <taxon>Alexandrium</taxon>
    </lineage>
</organism>
<dbReference type="GO" id="GO:0008194">
    <property type="term" value="F:UDP-glycosyltransferase activity"/>
    <property type="evidence" value="ECO:0007669"/>
    <property type="project" value="InterPro"/>
</dbReference>
<dbReference type="PANTHER" id="PTHR48050">
    <property type="entry name" value="STEROL 3-BETA-GLUCOSYLTRANSFERASE"/>
    <property type="match status" value="1"/>
</dbReference>
<dbReference type="EMBL" id="HBGE01106169">
    <property type="protein sequence ID" value="CAD9186560.1"/>
    <property type="molecule type" value="Transcribed_RNA"/>
</dbReference>
<dbReference type="CDD" id="cd03784">
    <property type="entry name" value="GT1_Gtf-like"/>
    <property type="match status" value="1"/>
</dbReference>
<dbReference type="Pfam" id="PF00201">
    <property type="entry name" value="UDPGT"/>
    <property type="match status" value="1"/>
</dbReference>
<gene>
    <name evidence="2" type="ORF">ACAT0790_LOCUS63334</name>
</gene>
<dbReference type="AlphaFoldDB" id="A0A7S1S753"/>
<evidence type="ECO:0000313" key="2">
    <source>
        <dbReference type="EMBL" id="CAD9186560.1"/>
    </source>
</evidence>
<dbReference type="PANTHER" id="PTHR48050:SF13">
    <property type="entry name" value="STEROL 3-BETA-GLUCOSYLTRANSFERASE UGT80A2"/>
    <property type="match status" value="1"/>
</dbReference>
<evidence type="ECO:0000256" key="1">
    <source>
        <dbReference type="ARBA" id="ARBA00022679"/>
    </source>
</evidence>
<dbReference type="InterPro" id="IPR002213">
    <property type="entry name" value="UDP_glucos_trans"/>
</dbReference>